<reference evidence="2" key="1">
    <citation type="submission" date="2015-11" db="EMBL/GenBank/DDBJ databases">
        <title>De novo transcriptome assembly of four potential Pierce s Disease insect vectors from Arizona vineyards.</title>
        <authorList>
            <person name="Tassone E.E."/>
        </authorList>
    </citation>
    <scope>NUCLEOTIDE SEQUENCE</scope>
</reference>
<organism evidence="2">
    <name type="scientific">Homalodisca liturata</name>
    <dbReference type="NCBI Taxonomy" id="320908"/>
    <lineage>
        <taxon>Eukaryota</taxon>
        <taxon>Metazoa</taxon>
        <taxon>Ecdysozoa</taxon>
        <taxon>Arthropoda</taxon>
        <taxon>Hexapoda</taxon>
        <taxon>Insecta</taxon>
        <taxon>Pterygota</taxon>
        <taxon>Neoptera</taxon>
        <taxon>Paraneoptera</taxon>
        <taxon>Hemiptera</taxon>
        <taxon>Auchenorrhyncha</taxon>
        <taxon>Membracoidea</taxon>
        <taxon>Cicadellidae</taxon>
        <taxon>Cicadellinae</taxon>
        <taxon>Proconiini</taxon>
        <taxon>Homalodisca</taxon>
    </lineage>
</organism>
<feature type="region of interest" description="Disordered" evidence="1">
    <location>
        <begin position="1"/>
        <end position="21"/>
    </location>
</feature>
<dbReference type="EMBL" id="GECU01007434">
    <property type="protein sequence ID" value="JAT00273.1"/>
    <property type="molecule type" value="Transcribed_RNA"/>
</dbReference>
<feature type="non-terminal residue" evidence="2">
    <location>
        <position position="1"/>
    </location>
</feature>
<accession>A0A1B6JMF6</accession>
<evidence type="ECO:0000256" key="1">
    <source>
        <dbReference type="SAM" id="MobiDB-lite"/>
    </source>
</evidence>
<gene>
    <name evidence="2" type="ORF">g.20805</name>
</gene>
<dbReference type="AlphaFoldDB" id="A0A1B6JMF6"/>
<sequence>TKRLFDTAESDDESSLPKNVKPTEPTVGSWVGINYQSECGTVVKEYRGQITAQDLRNKERYSVKFLTKCKGEGERYIFPDKEDIEWVDLGQISNVFSVPDYNGRFFKFV</sequence>
<name>A0A1B6JMF6_9HEMI</name>
<protein>
    <submittedName>
        <fullName evidence="2">Uncharacterized protein</fullName>
    </submittedName>
</protein>
<proteinExistence type="predicted"/>
<evidence type="ECO:0000313" key="2">
    <source>
        <dbReference type="EMBL" id="JAT00273.1"/>
    </source>
</evidence>